<comment type="caution">
    <text evidence="5">The sequence shown here is derived from an EMBL/GenBank/DDBJ whole genome shotgun (WGS) entry which is preliminary data.</text>
</comment>
<dbReference type="Pfam" id="PF00395">
    <property type="entry name" value="SLH"/>
    <property type="match status" value="3"/>
</dbReference>
<feature type="signal peptide" evidence="2">
    <location>
        <begin position="1"/>
        <end position="18"/>
    </location>
</feature>
<organism evidence="5 6">
    <name type="scientific">Paenibacillus solanacearum</name>
    <dbReference type="NCBI Taxonomy" id="2048548"/>
    <lineage>
        <taxon>Bacteria</taxon>
        <taxon>Bacillati</taxon>
        <taxon>Bacillota</taxon>
        <taxon>Bacilli</taxon>
        <taxon>Bacillales</taxon>
        <taxon>Paenibacillaceae</taxon>
        <taxon>Paenibacillus</taxon>
    </lineage>
</organism>
<evidence type="ECO:0000259" key="4">
    <source>
        <dbReference type="PROSITE" id="PS51272"/>
    </source>
</evidence>
<evidence type="ECO:0000256" key="1">
    <source>
        <dbReference type="SAM" id="MobiDB-lite"/>
    </source>
</evidence>
<dbReference type="EMBL" id="CAJVAS010000060">
    <property type="protein sequence ID" value="CAG7651411.1"/>
    <property type="molecule type" value="Genomic_DNA"/>
</dbReference>
<keyword evidence="2" id="KW-0732">Signal</keyword>
<dbReference type="InterPro" id="IPR003344">
    <property type="entry name" value="Big_1_dom"/>
</dbReference>
<evidence type="ECO:0008006" key="7">
    <source>
        <dbReference type="Google" id="ProtNLM"/>
    </source>
</evidence>
<feature type="domain" description="Big-1" evidence="3">
    <location>
        <begin position="1353"/>
        <end position="1448"/>
    </location>
</feature>
<reference evidence="5" key="1">
    <citation type="submission" date="2021-06" db="EMBL/GenBank/DDBJ databases">
        <authorList>
            <person name="Criscuolo A."/>
        </authorList>
    </citation>
    <scope>NUCLEOTIDE SEQUENCE</scope>
    <source>
        <strain evidence="5">CIP111600</strain>
    </source>
</reference>
<feature type="region of interest" description="Disordered" evidence="1">
    <location>
        <begin position="1647"/>
        <end position="1673"/>
    </location>
</feature>
<evidence type="ECO:0000256" key="2">
    <source>
        <dbReference type="SAM" id="SignalP"/>
    </source>
</evidence>
<name>A0A916K7Q3_9BACL</name>
<dbReference type="Pfam" id="PF02369">
    <property type="entry name" value="Big_1"/>
    <property type="match status" value="3"/>
</dbReference>
<feature type="domain" description="SLH" evidence="4">
    <location>
        <begin position="2028"/>
        <end position="2088"/>
    </location>
</feature>
<feature type="domain" description="Big-1" evidence="3">
    <location>
        <begin position="1146"/>
        <end position="1242"/>
    </location>
</feature>
<sequence>MVLFVIAACMMFPKASFAFSGSGAGTKLNPYIITTPAQLNEIKSSSGSYYVLGQDIDLTGIPWSPIPTFSGTLDGRGYAIRNMTIVTSTEPSGFIASSSLGAVVRNVGFENVNLTGNSTSAGAMGAVIGTLNNNGTVENVYVTGSIDTLGRRVGGIVGQIQNGGTIRNAYSRATVSATSNTGGIVGYTQSTSNNIHIDHVYATGGISYKTGGGNAGGLLGNVLNAYVTDAYWNTSSTGTSKGIGLFYTVTDSSQGLTDAAMKTQSSYAGWDFQSIWKMSSTYPVFRKMAASVSADVPDGKYRQGAAISIEVTFNDTVSVTGTPAIELNSGGRAAYAGGNGTDTLTFLYTVQEGDTSAKLNYLGTGALLLQGGTIQDSEGDDINLLLPDTATGLSLANRNIVIKTDEPYVTGVTTSLPDAAYALGASIPVLVQWNKPVTVTGTPSLKLNTGRYAYYTGGSGTNTLLFQNTVALNDQSALLDYDSAAALELNGGAIKDSLNNQAFLGLPSPGNAGSLSAGHAIVIDTTADQTAINTVIALIAALPDKASVTLSDAAAVMYARQQYDGLSAVRRAQVTNVTRLTEAEAALVDLHAAKTVQDAIAALPAKAAVTLADEAAVMSARQQYNALSSAQQALVPNVTRLTEAEAALADLHAAKTVQDAIAALPAKAAVTLADEAAVTSARQQYNALSAAQQALVPNVTRLAEAEAALVDLHAAKTVQDLVAALPARAAVTLADEAAVTSARQQYNALSGAQQALVPNVARLTEAEAALVDLHAAKTVQDMIAALPAKAAVTLADEAAVTSARQQYNALSGAQQALVTNVTRLTEAEAALADLHAAKTVQDMIAALPAKAAVTLADEAAVTSTRQQYNALSGAQQALVPNLTRLTEAESALVDLHAAKTVQDMIATLPTKTAVTLADEAAVTSARQQYNALSAAQQALVPNVTRLTEAEAALMDLHAAKTVQDLVAALPAKASVTLADEAAVTSARQQYNALSSAQQALVPNVMRLTEAESALVDLHAAKTVQDMIAALPAKSAVTLADEAAVTSVRQQYNALSAAQQALVPNVARLTEAEAALVDLHAAKTVQDMIAALPAKTAVTLADEAAVTSARQQYNALSSVQQALVVNVTRLTEAETAIQALHIADASRSGIVASPAAVPAGGTEASLVTVTLRNAHDNPLSGKQVRLTVSAGARAVVAAVYDTTNADGHAAFKVTNTAAESVTITAENVTDQITLAQTATISFIAGGVSLPNSTVTASTYAVPADGVTPSRITVTLKDAYDNPLLGRQVRLKASGGSSVIAAVYDTTNADGQAAFHVTNAEAEKVMYTAEDVTDRMTLNEAVSVTFVTGEVSTVHSAVTASSYTVPADGTTPSRITVTLKDVYGHPLPGRQVRLTAAGGSSVIASVYDTTNANGQAAFHVTNIAAEQVTYAAEDVADRIRINQTADIRFIYGIPPAILLHADPLEATYGEVTVTVTAAAYGERNAIAVLKWANGTLPASYFAGNGSELNNGRFTVRENGTYTVYVKDIAGNENTSGVTIANILALSRDARLSRLQLSGLDGELSPSFDAGITGYEAFVSHRVASVTVTAWTADANAAVTVNGQPVRSGEASPPIPLADGVNTITISVTAQDGSTNGAYTVTVVKAAEPVDDTSLADDSEPSYGGDRETPVKPVDPNAARMSINGQQYEGVVKTVHGDVGGRSTVTVAFEPAMREIIERTEQQAIVTIVVPSDADDVTVELDGEIVKRLASKQAVLELQTAKGAYRLPASEISMERLAAMNGAGGEPTSLQVRITIAAGPEYKITRMQNHPDNHSIHLVAPPVDFTVTAAWNGTPLTVDTFDSFVERSIVIPDEAEPGMIATAVVMNEEGTVRHVPTYETELDGRRTAVIRSLTNSTYALVSHRPSLTDIEGHWAQPSITGLASRLIVQGGAGGRFHPDSAITRAEFAALAVRALGLPENGSTAAFGDVERTDWFYGAVSEAYAYGLIAGYADGTFRPEKTITREEAWTIIARAMKLVGLNTRAGLSEGSLSQTPGYEDISSWAVSAAAAAAGAGLIGGDEQGWSPGRPITRAETAAIMERMLIKSGYIRP</sequence>
<dbReference type="InterPro" id="IPR001119">
    <property type="entry name" value="SLH_dom"/>
</dbReference>
<feature type="domain" description="Big-1" evidence="3">
    <location>
        <begin position="1250"/>
        <end position="1345"/>
    </location>
</feature>
<dbReference type="SMART" id="SM00634">
    <property type="entry name" value="BID_1"/>
    <property type="match status" value="3"/>
</dbReference>
<proteinExistence type="predicted"/>
<dbReference type="Proteomes" id="UP000693672">
    <property type="component" value="Unassembled WGS sequence"/>
</dbReference>
<dbReference type="PROSITE" id="PS51127">
    <property type="entry name" value="BIG1"/>
    <property type="match status" value="3"/>
</dbReference>
<dbReference type="InterPro" id="IPR025883">
    <property type="entry name" value="Cadherin-like_domain"/>
</dbReference>
<evidence type="ECO:0000313" key="5">
    <source>
        <dbReference type="EMBL" id="CAG7651411.1"/>
    </source>
</evidence>
<dbReference type="PROSITE" id="PS51272">
    <property type="entry name" value="SLH"/>
    <property type="match status" value="3"/>
</dbReference>
<dbReference type="Pfam" id="PF12733">
    <property type="entry name" value="Cadherin-like"/>
    <property type="match status" value="1"/>
</dbReference>
<evidence type="ECO:0000259" key="3">
    <source>
        <dbReference type="PROSITE" id="PS51127"/>
    </source>
</evidence>
<accession>A0A916K7Q3</accession>
<dbReference type="PANTHER" id="PTHR43308:SF5">
    <property type="entry name" value="S-LAYER PROTEIN _ PEPTIDOGLYCAN ENDO-BETA-N-ACETYLGLUCOSAMINIDASE"/>
    <property type="match status" value="1"/>
</dbReference>
<feature type="domain" description="SLH" evidence="4">
    <location>
        <begin position="1959"/>
        <end position="2022"/>
    </location>
</feature>
<gene>
    <name evidence="5" type="ORF">PAESOLCIP111_06311</name>
</gene>
<dbReference type="InterPro" id="IPR051465">
    <property type="entry name" value="Cell_Envelope_Struct_Comp"/>
</dbReference>
<feature type="compositionally biased region" description="Acidic residues" evidence="1">
    <location>
        <begin position="1647"/>
        <end position="1657"/>
    </location>
</feature>
<evidence type="ECO:0000313" key="6">
    <source>
        <dbReference type="Proteomes" id="UP000693672"/>
    </source>
</evidence>
<dbReference type="PANTHER" id="PTHR43308">
    <property type="entry name" value="OUTER MEMBRANE PROTEIN ALPHA-RELATED"/>
    <property type="match status" value="1"/>
</dbReference>
<feature type="chain" id="PRO_5036951151" description="S-layer homology domain-containing protein" evidence="2">
    <location>
        <begin position="19"/>
        <end position="2088"/>
    </location>
</feature>
<protein>
    <recommendedName>
        <fullName evidence="7">S-layer homology domain-containing protein</fullName>
    </recommendedName>
</protein>
<feature type="domain" description="SLH" evidence="4">
    <location>
        <begin position="1899"/>
        <end position="1958"/>
    </location>
</feature>
<keyword evidence="6" id="KW-1185">Reference proteome</keyword>